<dbReference type="STRING" id="77044.A0A1W2TWH0"/>
<protein>
    <submittedName>
        <fullName evidence="2">Putative chitin-type 1</fullName>
        <ecNumber evidence="2">3.2.1.14</ecNumber>
    </submittedName>
</protein>
<keyword evidence="2" id="KW-0326">Glycosidase</keyword>
<dbReference type="GO" id="GO:0008843">
    <property type="term" value="F:endochitinase activity"/>
    <property type="evidence" value="ECO:0007669"/>
    <property type="project" value="UniProtKB-EC"/>
</dbReference>
<dbReference type="OrthoDB" id="73875at2759"/>
<dbReference type="AlphaFoldDB" id="A0A1W2TWH0"/>
<keyword evidence="2" id="KW-0378">Hydrolase</keyword>
<name>A0A1W2TWH0_ROSNE</name>
<dbReference type="EC" id="3.2.1.14" evidence="2"/>
<keyword evidence="3" id="KW-1185">Reference proteome</keyword>
<organism evidence="2">
    <name type="scientific">Rosellinia necatrix</name>
    <name type="common">White root-rot fungus</name>
    <dbReference type="NCBI Taxonomy" id="77044"/>
    <lineage>
        <taxon>Eukaryota</taxon>
        <taxon>Fungi</taxon>
        <taxon>Dikarya</taxon>
        <taxon>Ascomycota</taxon>
        <taxon>Pezizomycotina</taxon>
        <taxon>Sordariomycetes</taxon>
        <taxon>Xylariomycetidae</taxon>
        <taxon>Xylariales</taxon>
        <taxon>Xylariaceae</taxon>
        <taxon>Rosellinia</taxon>
    </lineage>
</organism>
<feature type="compositionally biased region" description="Basic and acidic residues" evidence="1">
    <location>
        <begin position="961"/>
        <end position="974"/>
    </location>
</feature>
<dbReference type="Proteomes" id="UP000054516">
    <property type="component" value="Unassembled WGS sequence"/>
</dbReference>
<reference evidence="2" key="1">
    <citation type="submission" date="2016-03" db="EMBL/GenBank/DDBJ databases">
        <title>Draft genome sequence of Rosellinia necatrix.</title>
        <authorList>
            <person name="Kanematsu S."/>
        </authorList>
    </citation>
    <scope>NUCLEOTIDE SEQUENCE [LARGE SCALE GENOMIC DNA]</scope>
    <source>
        <strain evidence="2">W97</strain>
    </source>
</reference>
<feature type="region of interest" description="Disordered" evidence="1">
    <location>
        <begin position="1"/>
        <end position="25"/>
    </location>
</feature>
<dbReference type="EMBL" id="DF977547">
    <property type="protein sequence ID" value="GAP93031.2"/>
    <property type="molecule type" value="Genomic_DNA"/>
</dbReference>
<proteinExistence type="predicted"/>
<evidence type="ECO:0000313" key="2">
    <source>
        <dbReference type="EMBL" id="GAP93031.2"/>
    </source>
</evidence>
<gene>
    <name evidence="2" type="ORF">SAMD00023353_10200210</name>
</gene>
<feature type="compositionally biased region" description="Basic and acidic residues" evidence="1">
    <location>
        <begin position="804"/>
        <end position="823"/>
    </location>
</feature>
<feature type="region of interest" description="Disordered" evidence="1">
    <location>
        <begin position="960"/>
        <end position="981"/>
    </location>
</feature>
<evidence type="ECO:0000256" key="1">
    <source>
        <dbReference type="SAM" id="MobiDB-lite"/>
    </source>
</evidence>
<evidence type="ECO:0000313" key="3">
    <source>
        <dbReference type="Proteomes" id="UP000054516"/>
    </source>
</evidence>
<feature type="compositionally biased region" description="Basic and acidic residues" evidence="1">
    <location>
        <begin position="10"/>
        <end position="20"/>
    </location>
</feature>
<accession>A0A1W2TWH0</accession>
<sequence>MWQYSNDYTNNDRDDSKSDSEDGTDAYGFLMLNGPEGSIDSSFATTNTIVRQEAEVPRVKRSLVTYNKTVMDSVFDHSEEVFQMYCNFPADSDECRRIWIDGAEDTIVRMPDHVGEGPFARIVSIREIATDKHGFELPAHHIEHRTLHGIHDTNPLYEVKVDYNFMAIKSKRDDEPVYLRVDYTNLLGYWDEVEAADPSRKRSDKHEWQSRVKRAAMRDSAMRKKRSPVNFTAPMDNIVPPCKPRSTDAVEHSVEKRWWGAIGAWIRKVTTVEKSELGVIPLGWEDNINLFSAQWGCPGQTFSANLRIDLEAEVQMDATYAYYFQGQFIPPKSPDVYAYLGMEPSAYVGLHMVGNAMMQYTSGRKKLIDTLAYPGLAVKGIAAVGPTLDVYGEIRGKITLHGEASAGARLNFGKAEVYWPSDAAESQNAQQLLGVDSKVQKPAPDTIAPTFEAGVQIDAQLDIIVTPEANIGIKIGGGSLVSTTIMDAQLTGYVMGDLSFQASGDADLTKGVFHYMYGVHAFYNIGYKATAKILGLVNWATGPQKAYTPDKRIDIYGPVQGDISLSSKKRSLLSHDNVTSLGAQPGFTPLLSRADDSDGQAPNTPEFTHQLQCPPGSSGDVKIPELRFNCDLFGPVQVLPVGAGQSFLQRGMCDGWKTMSPRPTVFTYSTDKGRNTDRRNEQCPTSYCEGAQAQLIAATGRDGRTKAVPIPKLECDEAPWASTEEGGNYLPANQRSATCVPGYQNGGWAGSSCQKMVGDLSTNWGKLDPTLDIPEDDRVDNWLNWRTDTAAWTTEEAVGANEQRPVKYENRQPEPDGMPDRPNAETSWLFRRNYTWSIVEDTDDAGQWWGATGRAFLGGGYSGPSGWDAVLCALNTFGQDDIYKMAADYNGYCLRGPQYNTKGWQYVYHAARCKITFGTTTNTKRDVNGSEAVGADEEWRIKEIKFVDTPEDEELYFGVPAEDRSIPNDTDHSDIGQGKLSLITPDVDVEKKSSGYLDSKEH</sequence>
<feature type="region of interest" description="Disordered" evidence="1">
    <location>
        <begin position="798"/>
        <end position="824"/>
    </location>
</feature>